<dbReference type="InterPro" id="IPR003726">
    <property type="entry name" value="HCY_dom"/>
</dbReference>
<keyword evidence="2" id="KW-0808">Transferase</keyword>
<evidence type="ECO:0000313" key="4">
    <source>
        <dbReference type="EMBL" id="SVB51754.1"/>
    </source>
</evidence>
<dbReference type="PANTHER" id="PTHR11103">
    <property type="entry name" value="SLR1189 PROTEIN"/>
    <property type="match status" value="1"/>
</dbReference>
<feature type="non-terminal residue" evidence="4">
    <location>
        <position position="89"/>
    </location>
</feature>
<feature type="domain" description="Hcy-binding" evidence="3">
    <location>
        <begin position="5"/>
        <end position="89"/>
    </location>
</feature>
<evidence type="ECO:0000259" key="3">
    <source>
        <dbReference type="PROSITE" id="PS50970"/>
    </source>
</evidence>
<evidence type="ECO:0000256" key="1">
    <source>
        <dbReference type="ARBA" id="ARBA00022603"/>
    </source>
</evidence>
<reference evidence="4" key="1">
    <citation type="submission" date="2018-05" db="EMBL/GenBank/DDBJ databases">
        <authorList>
            <person name="Lanie J.A."/>
            <person name="Ng W.-L."/>
            <person name="Kazmierczak K.M."/>
            <person name="Andrzejewski T.M."/>
            <person name="Davidsen T.M."/>
            <person name="Wayne K.J."/>
            <person name="Tettelin H."/>
            <person name="Glass J.I."/>
            <person name="Rusch D."/>
            <person name="Podicherti R."/>
            <person name="Tsui H.-C.T."/>
            <person name="Winkler M.E."/>
        </authorList>
    </citation>
    <scope>NUCLEOTIDE SEQUENCE</scope>
</reference>
<accession>A0A382ENK5</accession>
<name>A0A382ENK5_9ZZZZ</name>
<dbReference type="Pfam" id="PF02574">
    <property type="entry name" value="S-methyl_trans"/>
    <property type="match status" value="1"/>
</dbReference>
<dbReference type="EMBL" id="UINC01045236">
    <property type="protein sequence ID" value="SVB51754.1"/>
    <property type="molecule type" value="Genomic_DNA"/>
</dbReference>
<dbReference type="PANTHER" id="PTHR11103:SF18">
    <property type="entry name" value="SLR1189 PROTEIN"/>
    <property type="match status" value="1"/>
</dbReference>
<dbReference type="PROSITE" id="PS50970">
    <property type="entry name" value="HCY"/>
    <property type="match status" value="1"/>
</dbReference>
<sequence>MENYKYIQDKLNNGKIVILDGANGSELEKRGARMDRAGWCGPASITHPKILEDIHKDYIAAGAEVITTNTFSSARHVLEYSTFKDQTVA</sequence>
<dbReference type="GO" id="GO:0032259">
    <property type="term" value="P:methylation"/>
    <property type="evidence" value="ECO:0007669"/>
    <property type="project" value="UniProtKB-KW"/>
</dbReference>
<keyword evidence="1" id="KW-0489">Methyltransferase</keyword>
<dbReference type="Gene3D" id="3.20.20.330">
    <property type="entry name" value="Homocysteine-binding-like domain"/>
    <property type="match status" value="1"/>
</dbReference>
<protein>
    <recommendedName>
        <fullName evidence="3">Hcy-binding domain-containing protein</fullName>
    </recommendedName>
</protein>
<evidence type="ECO:0000256" key="2">
    <source>
        <dbReference type="ARBA" id="ARBA00022679"/>
    </source>
</evidence>
<organism evidence="4">
    <name type="scientific">marine metagenome</name>
    <dbReference type="NCBI Taxonomy" id="408172"/>
    <lineage>
        <taxon>unclassified sequences</taxon>
        <taxon>metagenomes</taxon>
        <taxon>ecological metagenomes</taxon>
    </lineage>
</organism>
<dbReference type="GO" id="GO:0008168">
    <property type="term" value="F:methyltransferase activity"/>
    <property type="evidence" value="ECO:0007669"/>
    <property type="project" value="UniProtKB-KW"/>
</dbReference>
<dbReference type="SUPFAM" id="SSF82282">
    <property type="entry name" value="Homocysteine S-methyltransferase"/>
    <property type="match status" value="1"/>
</dbReference>
<dbReference type="AlphaFoldDB" id="A0A382ENK5"/>
<proteinExistence type="predicted"/>
<dbReference type="InterPro" id="IPR036589">
    <property type="entry name" value="HCY_dom_sf"/>
</dbReference>
<gene>
    <name evidence="4" type="ORF">METZ01_LOCUS204608</name>
</gene>